<protein>
    <submittedName>
        <fullName evidence="3">Metallophosphoesterase</fullName>
    </submittedName>
</protein>
<dbReference type="RefSeq" id="WP_258388417.1">
    <property type="nucleotide sequence ID" value="NZ_CP091430.1"/>
</dbReference>
<dbReference type="PANTHER" id="PTHR31302">
    <property type="entry name" value="TRANSMEMBRANE PROTEIN WITH METALLOPHOSPHOESTERASE DOMAIN-RELATED"/>
    <property type="match status" value="1"/>
</dbReference>
<keyword evidence="1" id="KW-0472">Membrane</keyword>
<dbReference type="InterPro" id="IPR004843">
    <property type="entry name" value="Calcineurin-like_PHP"/>
</dbReference>
<dbReference type="InterPro" id="IPR051158">
    <property type="entry name" value="Metallophosphoesterase_sf"/>
</dbReference>
<evidence type="ECO:0000313" key="4">
    <source>
        <dbReference type="Proteomes" id="UP001057877"/>
    </source>
</evidence>
<dbReference type="EMBL" id="CP091430">
    <property type="protein sequence ID" value="UVI32361.1"/>
    <property type="molecule type" value="Genomic_DNA"/>
</dbReference>
<feature type="domain" description="Calcineurin-like phosphoesterase" evidence="2">
    <location>
        <begin position="50"/>
        <end position="211"/>
    </location>
</feature>
<organism evidence="3 4">
    <name type="scientific">Paenibacillus spongiae</name>
    <dbReference type="NCBI Taxonomy" id="2909671"/>
    <lineage>
        <taxon>Bacteria</taxon>
        <taxon>Bacillati</taxon>
        <taxon>Bacillota</taxon>
        <taxon>Bacilli</taxon>
        <taxon>Bacillales</taxon>
        <taxon>Paenibacillaceae</taxon>
        <taxon>Paenibacillus</taxon>
    </lineage>
</organism>
<dbReference type="Proteomes" id="UP001057877">
    <property type="component" value="Chromosome"/>
</dbReference>
<evidence type="ECO:0000256" key="1">
    <source>
        <dbReference type="SAM" id="Phobius"/>
    </source>
</evidence>
<gene>
    <name evidence="3" type="ORF">L1F29_11305</name>
</gene>
<dbReference type="Gene3D" id="3.60.21.10">
    <property type="match status" value="1"/>
</dbReference>
<proteinExistence type="predicted"/>
<accession>A0ABY5SEG7</accession>
<keyword evidence="1" id="KW-1133">Transmembrane helix</keyword>
<keyword evidence="4" id="KW-1185">Reference proteome</keyword>
<dbReference type="SUPFAM" id="SSF56300">
    <property type="entry name" value="Metallo-dependent phosphatases"/>
    <property type="match status" value="1"/>
</dbReference>
<name>A0ABY5SEG7_9BACL</name>
<evidence type="ECO:0000259" key="2">
    <source>
        <dbReference type="Pfam" id="PF00149"/>
    </source>
</evidence>
<feature type="transmembrane region" description="Helical" evidence="1">
    <location>
        <begin position="6"/>
        <end position="28"/>
    </location>
</feature>
<dbReference type="InterPro" id="IPR029052">
    <property type="entry name" value="Metallo-depent_PP-like"/>
</dbReference>
<evidence type="ECO:0000313" key="3">
    <source>
        <dbReference type="EMBL" id="UVI32361.1"/>
    </source>
</evidence>
<sequence>MGYEIGIGLTGVAVLAAAAVLFMIGISYRYRLDRQSIHVGRLPASFDGTRILFLSDVHRRAIPDAIMKRCQDTGGVDLVLIGGDLREKGVPLERSRDNVRKLRAIAPVYMVYGNHDYDEDIRAFDVMLRDEGVRVLVNESVVLEQGDGSLIRLIGVDDPRTGRDRLKMAVQDMEGEAEADFTILLAHDPIIVDKLQPSDRIDLVFSGHTHGGQISLPIVGAVLRSPYCRGWYTVDHHATTGSALASRLFVSCGFGTSRMPLRLGAPAEYHLFTLRRPAAAQGQ</sequence>
<keyword evidence="1" id="KW-0812">Transmembrane</keyword>
<dbReference type="PANTHER" id="PTHR31302:SF32">
    <property type="entry name" value="PHOSPHOESTERASE"/>
    <property type="match status" value="1"/>
</dbReference>
<reference evidence="3" key="1">
    <citation type="submission" date="2022-01" db="EMBL/GenBank/DDBJ databases">
        <title>Paenibacillus spongiae sp. nov., isolated from marine sponge.</title>
        <authorList>
            <person name="Li Z."/>
            <person name="Zhang M."/>
        </authorList>
    </citation>
    <scope>NUCLEOTIDE SEQUENCE</scope>
    <source>
        <strain evidence="3">PHS-Z3</strain>
    </source>
</reference>
<dbReference type="Pfam" id="PF00149">
    <property type="entry name" value="Metallophos"/>
    <property type="match status" value="1"/>
</dbReference>